<dbReference type="Pfam" id="PF04910">
    <property type="entry name" value="Tcf25"/>
    <property type="match status" value="1"/>
</dbReference>
<evidence type="ECO:0000313" key="1">
    <source>
        <dbReference type="EMBL" id="KAJ8876568.1"/>
    </source>
</evidence>
<dbReference type="EMBL" id="JARBHB010000008">
    <property type="protein sequence ID" value="KAJ8876568.1"/>
    <property type="molecule type" value="Genomic_DNA"/>
</dbReference>
<organism evidence="1 2">
    <name type="scientific">Dryococelus australis</name>
    <dbReference type="NCBI Taxonomy" id="614101"/>
    <lineage>
        <taxon>Eukaryota</taxon>
        <taxon>Metazoa</taxon>
        <taxon>Ecdysozoa</taxon>
        <taxon>Arthropoda</taxon>
        <taxon>Hexapoda</taxon>
        <taxon>Insecta</taxon>
        <taxon>Pterygota</taxon>
        <taxon>Neoptera</taxon>
        <taxon>Polyneoptera</taxon>
        <taxon>Phasmatodea</taxon>
        <taxon>Verophasmatodea</taxon>
        <taxon>Anareolatae</taxon>
        <taxon>Phasmatidae</taxon>
        <taxon>Eurycanthinae</taxon>
        <taxon>Dryococelus</taxon>
    </lineage>
</organism>
<reference evidence="1 2" key="1">
    <citation type="submission" date="2023-02" db="EMBL/GenBank/DDBJ databases">
        <title>LHISI_Scaffold_Assembly.</title>
        <authorList>
            <person name="Stuart O.P."/>
            <person name="Cleave R."/>
            <person name="Magrath M.J.L."/>
            <person name="Mikheyev A.S."/>
        </authorList>
    </citation>
    <scope>NUCLEOTIDE SEQUENCE [LARGE SCALE GENOMIC DNA]</scope>
    <source>
        <strain evidence="1">Daus_M_001</strain>
        <tissue evidence="1">Leg muscle</tissue>
    </source>
</reference>
<keyword evidence="2" id="KW-1185">Reference proteome</keyword>
<sequence>MQLFVHRNHLLWKDKAALNWLMDCALKVVGRVDAGDPLAAENKTKRELRYVGTPRNVLRHILLSDIKEVPVVLPEVRI</sequence>
<name>A0ABQ9GX15_9NEOP</name>
<accession>A0ABQ9GX15</accession>
<proteinExistence type="predicted"/>
<dbReference type="PANTHER" id="PTHR22684">
    <property type="entry name" value="NULP1-RELATED"/>
    <property type="match status" value="1"/>
</dbReference>
<dbReference type="PANTHER" id="PTHR22684:SF0">
    <property type="entry name" value="RIBOSOME QUALITY CONTROL COMPLEX SUBUNIT TCF25"/>
    <property type="match status" value="1"/>
</dbReference>
<protein>
    <submittedName>
        <fullName evidence="1">Uncharacterized protein</fullName>
    </submittedName>
</protein>
<comment type="caution">
    <text evidence="1">The sequence shown here is derived from an EMBL/GenBank/DDBJ whole genome shotgun (WGS) entry which is preliminary data.</text>
</comment>
<dbReference type="InterPro" id="IPR006994">
    <property type="entry name" value="TCF25/Rqc1"/>
</dbReference>
<evidence type="ECO:0000313" key="2">
    <source>
        <dbReference type="Proteomes" id="UP001159363"/>
    </source>
</evidence>
<gene>
    <name evidence="1" type="ORF">PR048_021013</name>
</gene>
<dbReference type="Proteomes" id="UP001159363">
    <property type="component" value="Chromosome 7"/>
</dbReference>